<dbReference type="Pfam" id="PF00069">
    <property type="entry name" value="Pkinase"/>
    <property type="match status" value="1"/>
</dbReference>
<keyword evidence="2" id="KW-0547">Nucleotide-binding</keyword>
<organism evidence="6 7">
    <name type="scientific">Agaricus bisporus var. burnettii</name>
    <dbReference type="NCBI Taxonomy" id="192524"/>
    <lineage>
        <taxon>Eukaryota</taxon>
        <taxon>Fungi</taxon>
        <taxon>Dikarya</taxon>
        <taxon>Basidiomycota</taxon>
        <taxon>Agaricomycotina</taxon>
        <taxon>Agaricomycetes</taxon>
        <taxon>Agaricomycetidae</taxon>
        <taxon>Agaricales</taxon>
        <taxon>Agaricineae</taxon>
        <taxon>Agaricaceae</taxon>
        <taxon>Agaricus</taxon>
    </lineage>
</organism>
<dbReference type="InterPro" id="IPR011009">
    <property type="entry name" value="Kinase-like_dom_sf"/>
</dbReference>
<dbReference type="SUPFAM" id="SSF49879">
    <property type="entry name" value="SMAD/FHA domain"/>
    <property type="match status" value="1"/>
</dbReference>
<sequence>MHFHQAPVLSQTKSLPCRPTSPARLDTASNVDVCAKLVTNWQGRQESIILSFYCPVTIGRKHCSYNINQRAISSLHCKLYAVRSPTGGVIVSCHDFSRNGFTYNGQTIKKNSVILMDGDILGLPNNIDFKCHHVIREPQEKHTLFDPTPPPQVAQKRLGKYIVTSQCLGTGSFATVHLALDPKRHRQVACKSIRTRKESEVEQVMKEVKILMKLKHPNINEIYDTEQDKRFLNIFLQLCTGGDLFTYITGPMGAGNPLCEAEAKFIMYQLLEGLSYLHDLMISHRDLKAL</sequence>
<comment type="caution">
    <text evidence="6">The sequence shown here is derived from an EMBL/GenBank/DDBJ whole genome shotgun (WGS) entry which is preliminary data.</text>
</comment>
<dbReference type="Gene3D" id="1.10.510.10">
    <property type="entry name" value="Transferase(Phosphotransferase) domain 1"/>
    <property type="match status" value="1"/>
</dbReference>
<evidence type="ECO:0000313" key="6">
    <source>
        <dbReference type="EMBL" id="KAF7784986.1"/>
    </source>
</evidence>
<dbReference type="InterPro" id="IPR000253">
    <property type="entry name" value="FHA_dom"/>
</dbReference>
<dbReference type="InterPro" id="IPR017441">
    <property type="entry name" value="Protein_kinase_ATP_BS"/>
</dbReference>
<evidence type="ECO:0000259" key="5">
    <source>
        <dbReference type="PROSITE" id="PS50011"/>
    </source>
</evidence>
<comment type="similarity">
    <text evidence="1">Belongs to the protein kinase superfamily. CAMK Ser/Thr protein kinase family. CHEK2 subfamily.</text>
</comment>
<dbReference type="PROSITE" id="PS50006">
    <property type="entry name" value="FHA_DOMAIN"/>
    <property type="match status" value="1"/>
</dbReference>
<evidence type="ECO:0000313" key="7">
    <source>
        <dbReference type="Proteomes" id="UP000629468"/>
    </source>
</evidence>
<feature type="region of interest" description="Disordered" evidence="3">
    <location>
        <begin position="1"/>
        <end position="20"/>
    </location>
</feature>
<feature type="domain" description="FHA" evidence="4">
    <location>
        <begin position="43"/>
        <end position="108"/>
    </location>
</feature>
<dbReference type="Gene3D" id="2.60.200.20">
    <property type="match status" value="1"/>
</dbReference>
<dbReference type="SMART" id="SM00220">
    <property type="entry name" value="S_TKc"/>
    <property type="match status" value="1"/>
</dbReference>
<reference evidence="6 7" key="1">
    <citation type="journal article" name="Sci. Rep.">
        <title>Telomere-to-telomere assembled and centromere annotated genomes of the two main subspecies of the button mushroom Agaricus bisporus reveal especially polymorphic chromosome ends.</title>
        <authorList>
            <person name="Sonnenberg A.S.M."/>
            <person name="Sedaghat-Telgerd N."/>
            <person name="Lavrijssen B."/>
            <person name="Ohm R.A."/>
            <person name="Hendrickx P.M."/>
            <person name="Scholtmeijer K."/>
            <person name="Baars J.J.P."/>
            <person name="van Peer A."/>
        </authorList>
    </citation>
    <scope>NUCLEOTIDE SEQUENCE [LARGE SCALE GENOMIC DNA]</scope>
    <source>
        <strain evidence="6 7">H119_p4</strain>
    </source>
</reference>
<dbReference type="PROSITE" id="PS50011">
    <property type="entry name" value="PROTEIN_KINASE_DOM"/>
    <property type="match status" value="1"/>
</dbReference>
<dbReference type="Proteomes" id="UP000629468">
    <property type="component" value="Unassembled WGS sequence"/>
</dbReference>
<accession>A0A8H7FC51</accession>
<evidence type="ECO:0000256" key="1">
    <source>
        <dbReference type="ARBA" id="ARBA00005575"/>
    </source>
</evidence>
<feature type="domain" description="Protein kinase" evidence="5">
    <location>
        <begin position="162"/>
        <end position="290"/>
    </location>
</feature>
<dbReference type="GO" id="GO:0004674">
    <property type="term" value="F:protein serine/threonine kinase activity"/>
    <property type="evidence" value="ECO:0007669"/>
    <property type="project" value="InterPro"/>
</dbReference>
<dbReference type="GO" id="GO:0005524">
    <property type="term" value="F:ATP binding"/>
    <property type="evidence" value="ECO:0007669"/>
    <property type="project" value="UniProtKB-UniRule"/>
</dbReference>
<evidence type="ECO:0008006" key="8">
    <source>
        <dbReference type="Google" id="ProtNLM"/>
    </source>
</evidence>
<dbReference type="Pfam" id="PF00498">
    <property type="entry name" value="FHA"/>
    <property type="match status" value="1"/>
</dbReference>
<dbReference type="EMBL" id="JABXXO010000001">
    <property type="protein sequence ID" value="KAF7784986.1"/>
    <property type="molecule type" value="Genomic_DNA"/>
</dbReference>
<dbReference type="AlphaFoldDB" id="A0A8H7FC51"/>
<evidence type="ECO:0000256" key="3">
    <source>
        <dbReference type="SAM" id="MobiDB-lite"/>
    </source>
</evidence>
<dbReference type="PANTHER" id="PTHR24348">
    <property type="entry name" value="SERINE/THREONINE-PROTEIN KINASE UNC-51-RELATED"/>
    <property type="match status" value="1"/>
</dbReference>
<gene>
    <name evidence="6" type="ORF">Agabi119p4_1151</name>
</gene>
<name>A0A8H7FC51_AGABI</name>
<keyword evidence="2" id="KW-0067">ATP-binding</keyword>
<dbReference type="InterPro" id="IPR045269">
    <property type="entry name" value="Atg1-like"/>
</dbReference>
<dbReference type="InterPro" id="IPR000719">
    <property type="entry name" value="Prot_kinase_dom"/>
</dbReference>
<protein>
    <recommendedName>
        <fullName evidence="8">Protein kinase domain-containing protein</fullName>
    </recommendedName>
</protein>
<feature type="binding site" evidence="2">
    <location>
        <position position="191"/>
    </location>
    <ligand>
        <name>ATP</name>
        <dbReference type="ChEBI" id="CHEBI:30616"/>
    </ligand>
</feature>
<dbReference type="SUPFAM" id="SSF56112">
    <property type="entry name" value="Protein kinase-like (PK-like)"/>
    <property type="match status" value="1"/>
</dbReference>
<dbReference type="GO" id="GO:0010506">
    <property type="term" value="P:regulation of autophagy"/>
    <property type="evidence" value="ECO:0007669"/>
    <property type="project" value="InterPro"/>
</dbReference>
<proteinExistence type="inferred from homology"/>
<evidence type="ECO:0000259" key="4">
    <source>
        <dbReference type="PROSITE" id="PS50006"/>
    </source>
</evidence>
<dbReference type="GO" id="GO:0005737">
    <property type="term" value="C:cytoplasm"/>
    <property type="evidence" value="ECO:0007669"/>
    <property type="project" value="TreeGrafter"/>
</dbReference>
<evidence type="ECO:0000256" key="2">
    <source>
        <dbReference type="PROSITE-ProRule" id="PRU10141"/>
    </source>
</evidence>
<dbReference type="InterPro" id="IPR008984">
    <property type="entry name" value="SMAD_FHA_dom_sf"/>
</dbReference>
<dbReference type="PROSITE" id="PS00107">
    <property type="entry name" value="PROTEIN_KINASE_ATP"/>
    <property type="match status" value="1"/>
</dbReference>